<evidence type="ECO:0000256" key="2">
    <source>
        <dbReference type="ARBA" id="ARBA00022448"/>
    </source>
</evidence>
<dbReference type="SUPFAM" id="SSF49464">
    <property type="entry name" value="Carboxypeptidase regulatory domain-like"/>
    <property type="match status" value="1"/>
</dbReference>
<dbReference type="Pfam" id="PF07715">
    <property type="entry name" value="Plug"/>
    <property type="match status" value="1"/>
</dbReference>
<dbReference type="Gene3D" id="2.60.40.1120">
    <property type="entry name" value="Carboxypeptidase-like, regulatory domain"/>
    <property type="match status" value="1"/>
</dbReference>
<dbReference type="InterPro" id="IPR037066">
    <property type="entry name" value="Plug_dom_sf"/>
</dbReference>
<dbReference type="PROSITE" id="PS52016">
    <property type="entry name" value="TONB_DEPENDENT_REC_3"/>
    <property type="match status" value="1"/>
</dbReference>
<comment type="caution">
    <text evidence="13">The sequence shown here is derived from an EMBL/GenBank/DDBJ whole genome shotgun (WGS) entry which is preliminary data.</text>
</comment>
<dbReference type="InterPro" id="IPR036942">
    <property type="entry name" value="Beta-barrel_TonB_sf"/>
</dbReference>
<dbReference type="InterPro" id="IPR023997">
    <property type="entry name" value="TonB-dep_OMP_SusC/RagA_CS"/>
</dbReference>
<keyword evidence="10" id="KW-0732">Signal</keyword>
<gene>
    <name evidence="13" type="ORF">J7I42_00890</name>
</gene>
<dbReference type="Gene3D" id="2.170.130.10">
    <property type="entry name" value="TonB-dependent receptor, plug domain"/>
    <property type="match status" value="1"/>
</dbReference>
<keyword evidence="3 8" id="KW-1134">Transmembrane beta strand</keyword>
<feature type="domain" description="TonB-dependent receptor plug" evidence="12">
    <location>
        <begin position="114"/>
        <end position="220"/>
    </location>
</feature>
<keyword evidence="13" id="KW-0675">Receptor</keyword>
<dbReference type="InterPro" id="IPR008969">
    <property type="entry name" value="CarboxyPept-like_regulatory"/>
</dbReference>
<accession>A0ABS3YLR2</accession>
<dbReference type="Gene3D" id="2.40.170.20">
    <property type="entry name" value="TonB-dependent receptor, beta-barrel domain"/>
    <property type="match status" value="1"/>
</dbReference>
<keyword evidence="6 8" id="KW-0472">Membrane</keyword>
<protein>
    <submittedName>
        <fullName evidence="13">TonB-dependent receptor</fullName>
    </submittedName>
</protein>
<dbReference type="SUPFAM" id="SSF56935">
    <property type="entry name" value="Porins"/>
    <property type="match status" value="1"/>
</dbReference>
<dbReference type="RefSeq" id="WP_209136884.1">
    <property type="nucleotide sequence ID" value="NZ_JAGHKO010000001.1"/>
</dbReference>
<dbReference type="Pfam" id="PF13715">
    <property type="entry name" value="CarbopepD_reg_2"/>
    <property type="match status" value="1"/>
</dbReference>
<organism evidence="13 14">
    <name type="scientific">Niastella soli</name>
    <dbReference type="NCBI Taxonomy" id="2821487"/>
    <lineage>
        <taxon>Bacteria</taxon>
        <taxon>Pseudomonadati</taxon>
        <taxon>Bacteroidota</taxon>
        <taxon>Chitinophagia</taxon>
        <taxon>Chitinophagales</taxon>
        <taxon>Chitinophagaceae</taxon>
        <taxon>Niastella</taxon>
    </lineage>
</organism>
<dbReference type="Proteomes" id="UP000677244">
    <property type="component" value="Unassembled WGS sequence"/>
</dbReference>
<evidence type="ECO:0000256" key="9">
    <source>
        <dbReference type="RuleBase" id="RU003357"/>
    </source>
</evidence>
<keyword evidence="5 9" id="KW-0798">TonB box</keyword>
<evidence type="ECO:0000256" key="4">
    <source>
        <dbReference type="ARBA" id="ARBA00022692"/>
    </source>
</evidence>
<comment type="similarity">
    <text evidence="8 9">Belongs to the TonB-dependent receptor family.</text>
</comment>
<name>A0ABS3YLR2_9BACT</name>
<feature type="signal peptide" evidence="10">
    <location>
        <begin position="1"/>
        <end position="20"/>
    </location>
</feature>
<dbReference type="InterPro" id="IPR000531">
    <property type="entry name" value="Beta-barrel_TonB"/>
</dbReference>
<evidence type="ECO:0000256" key="5">
    <source>
        <dbReference type="ARBA" id="ARBA00023077"/>
    </source>
</evidence>
<evidence type="ECO:0000256" key="1">
    <source>
        <dbReference type="ARBA" id="ARBA00004571"/>
    </source>
</evidence>
<sequence>MNKLKPLLVLLLLFPFILLAQTGTITGTVTDERGAPVANVTIQVKGGRTVQTDLKGRFSIPVTGSGNASLTLSSVGFKPITINADDKKELTIQLEHDATTLQEVVIGYQTVPRSKVIGSVSSLAGKQIKDVPLSSAAEALQGRLAGVQVTASEGAPGSDIIVRVRGGGSITQDNSPLYIVDGVVVENALSVISPQDIASIDVLKDASTTAIYGARAANGVVIITTKGGRPGKTQISYSGSFGWRELPKTMDVMDPYNYVLWQYERSRGNKDDSTSFVRTYGSTWDTLSVYKDMPAVNWQNEVFGRNAKYSNQNVSVNGGSDNTTYNLSLTGNKEDGIQLESGFDRYLVNLKLEHKASEKLKIGFNARYLDQTIRGAGTTNSGTRATNRLRHTINYRPFLFPSVSGGAVPDIDDFDEAYYLASSGATNSVLLTQAEYRRQYTKATYLSGFFNYIIVKNLSFRSTFGFDNAIVETDQFYSKITSTARNFASLPTASIGEQYNNTLSNSNTLQYAVNDYKGHHDISILAGQEIIDQRVRNSTFETRYFPSDITAEKALENMGAGAAPPGSSQPLPTTFKQPPSRISSFFGRASYSYDDKYSASFSLRADRSSKFSSDNGTLIFPSGSVSWRFSQEGFMKDLSWLNDAKLRFGYGSVGNNRIDNLLYLQLYGVTGQYAFNHIIQPGVAPTALRNPDLRWERNTTMNLGLDWSMLNNRLTFTVDVYKNTAKDLLLAVNIPPTLGYTTQLQNLGATSNRGVEFQVNAIPISKKDFTWNTNFNISFNRNKVENLGGVNQMTRNSGWQGSDGVDDYVVKVGEPAGLMYGFVTDGFFKVDDFDFDGATQTYKLKAGIANNGVYGTAQPGMLKWKDISGPNGTPDGQVTADYDRVVVGNANPKFTGGWNNQFTYKSFDLSVFLNFVYGNDIYNANKIEWTDGAFPNLNTLNSMKDRFTWINDAGKRVTDPKELAAMNENAKIWTPVRVQRWWLHSWAVEDGTYLRFNNITVGYSLPKNVINKIKLTNFRVFATVNNLATLTSYSGYDPDVTARRSDPLTPGVDFAAYPRSRTWVFGLNATF</sequence>
<evidence type="ECO:0000256" key="10">
    <source>
        <dbReference type="SAM" id="SignalP"/>
    </source>
</evidence>
<dbReference type="InterPro" id="IPR039426">
    <property type="entry name" value="TonB-dep_rcpt-like"/>
</dbReference>
<evidence type="ECO:0000256" key="6">
    <source>
        <dbReference type="ARBA" id="ARBA00023136"/>
    </source>
</evidence>
<feature type="chain" id="PRO_5047408220" evidence="10">
    <location>
        <begin position="21"/>
        <end position="1071"/>
    </location>
</feature>
<proteinExistence type="inferred from homology"/>
<dbReference type="InterPro" id="IPR012910">
    <property type="entry name" value="Plug_dom"/>
</dbReference>
<evidence type="ECO:0000259" key="12">
    <source>
        <dbReference type="Pfam" id="PF07715"/>
    </source>
</evidence>
<keyword evidence="4 8" id="KW-0812">Transmembrane</keyword>
<dbReference type="EMBL" id="JAGHKO010000001">
    <property type="protein sequence ID" value="MBO9198797.1"/>
    <property type="molecule type" value="Genomic_DNA"/>
</dbReference>
<evidence type="ECO:0000256" key="8">
    <source>
        <dbReference type="PROSITE-ProRule" id="PRU01360"/>
    </source>
</evidence>
<evidence type="ECO:0000259" key="11">
    <source>
        <dbReference type="Pfam" id="PF00593"/>
    </source>
</evidence>
<dbReference type="InterPro" id="IPR023996">
    <property type="entry name" value="TonB-dep_OMP_SusC/RagA"/>
</dbReference>
<reference evidence="13 14" key="1">
    <citation type="submission" date="2021-03" db="EMBL/GenBank/DDBJ databases">
        <title>Assistant Professor.</title>
        <authorList>
            <person name="Huq M.A."/>
        </authorList>
    </citation>
    <scope>NUCLEOTIDE SEQUENCE [LARGE SCALE GENOMIC DNA]</scope>
    <source>
        <strain evidence="13 14">MAH-29</strain>
    </source>
</reference>
<dbReference type="NCBIfam" id="TIGR04057">
    <property type="entry name" value="SusC_RagA_signa"/>
    <property type="match status" value="1"/>
</dbReference>
<dbReference type="Pfam" id="PF00593">
    <property type="entry name" value="TonB_dep_Rec_b-barrel"/>
    <property type="match status" value="1"/>
</dbReference>
<evidence type="ECO:0000256" key="7">
    <source>
        <dbReference type="ARBA" id="ARBA00023237"/>
    </source>
</evidence>
<evidence type="ECO:0000313" key="13">
    <source>
        <dbReference type="EMBL" id="MBO9198797.1"/>
    </source>
</evidence>
<evidence type="ECO:0000313" key="14">
    <source>
        <dbReference type="Proteomes" id="UP000677244"/>
    </source>
</evidence>
<evidence type="ECO:0000256" key="3">
    <source>
        <dbReference type="ARBA" id="ARBA00022452"/>
    </source>
</evidence>
<keyword evidence="14" id="KW-1185">Reference proteome</keyword>
<feature type="domain" description="TonB-dependent receptor-like beta-barrel" evidence="11">
    <location>
        <begin position="391"/>
        <end position="808"/>
    </location>
</feature>
<keyword evidence="2 8" id="KW-0813">Transport</keyword>
<dbReference type="NCBIfam" id="TIGR04056">
    <property type="entry name" value="OMP_RagA_SusC"/>
    <property type="match status" value="1"/>
</dbReference>
<keyword evidence="7 8" id="KW-0998">Cell outer membrane</keyword>
<comment type="subcellular location">
    <subcellularLocation>
        <location evidence="1 8">Cell outer membrane</location>
        <topology evidence="1 8">Multi-pass membrane protein</topology>
    </subcellularLocation>
</comment>